<keyword evidence="2" id="KW-1003">Cell membrane</keyword>
<evidence type="ECO:0000256" key="6">
    <source>
        <dbReference type="SAM" id="Phobius"/>
    </source>
</evidence>
<name>A0ABW4P258_9NOCA</name>
<feature type="transmembrane region" description="Helical" evidence="6">
    <location>
        <begin position="62"/>
        <end position="79"/>
    </location>
</feature>
<feature type="transmembrane region" description="Helical" evidence="6">
    <location>
        <begin position="30"/>
        <end position="50"/>
    </location>
</feature>
<feature type="domain" description="DUF202" evidence="7">
    <location>
        <begin position="21"/>
        <end position="86"/>
    </location>
</feature>
<dbReference type="EMBL" id="JBHUFB010000009">
    <property type="protein sequence ID" value="MFD1812176.1"/>
    <property type="molecule type" value="Genomic_DNA"/>
</dbReference>
<evidence type="ECO:0000256" key="5">
    <source>
        <dbReference type="ARBA" id="ARBA00023136"/>
    </source>
</evidence>
<proteinExistence type="predicted"/>
<gene>
    <name evidence="8" type="ORF">ACFSJG_08120</name>
</gene>
<dbReference type="InterPro" id="IPR052053">
    <property type="entry name" value="IM_YidH-like"/>
</dbReference>
<evidence type="ECO:0000313" key="8">
    <source>
        <dbReference type="EMBL" id="MFD1812176.1"/>
    </source>
</evidence>
<dbReference type="Pfam" id="PF02656">
    <property type="entry name" value="DUF202"/>
    <property type="match status" value="1"/>
</dbReference>
<keyword evidence="3 6" id="KW-0812">Transmembrane</keyword>
<reference evidence="9" key="1">
    <citation type="journal article" date="2019" name="Int. J. Syst. Evol. Microbiol.">
        <title>The Global Catalogue of Microorganisms (GCM) 10K type strain sequencing project: providing services to taxonomists for standard genome sequencing and annotation.</title>
        <authorList>
            <consortium name="The Broad Institute Genomics Platform"/>
            <consortium name="The Broad Institute Genome Sequencing Center for Infectious Disease"/>
            <person name="Wu L."/>
            <person name="Ma J."/>
        </authorList>
    </citation>
    <scope>NUCLEOTIDE SEQUENCE [LARGE SCALE GENOMIC DNA]</scope>
    <source>
        <strain evidence="9">DT72</strain>
    </source>
</reference>
<accession>A0ABW4P258</accession>
<evidence type="ECO:0000256" key="2">
    <source>
        <dbReference type="ARBA" id="ARBA00022475"/>
    </source>
</evidence>
<evidence type="ECO:0000256" key="4">
    <source>
        <dbReference type="ARBA" id="ARBA00022989"/>
    </source>
</evidence>
<evidence type="ECO:0000256" key="3">
    <source>
        <dbReference type="ARBA" id="ARBA00022692"/>
    </source>
</evidence>
<dbReference type="RefSeq" id="WP_378484694.1">
    <property type="nucleotide sequence ID" value="NZ_JBHUFB010000009.1"/>
</dbReference>
<dbReference type="PANTHER" id="PTHR34187">
    <property type="entry name" value="FGR18P"/>
    <property type="match status" value="1"/>
</dbReference>
<protein>
    <submittedName>
        <fullName evidence="8">YidH family protein</fullName>
    </submittedName>
</protein>
<sequence>MSGAGRWPQWVYREGEDPDYRFSFANERTFLAWIRTAFALLTAGAALEVVDLALPEVARRSLGLLLVCTGIAVAVASWLRWARAEAAIRRGEALPSFRFGLVFATVTVVAALIVLPATW</sequence>
<dbReference type="Proteomes" id="UP001597286">
    <property type="component" value="Unassembled WGS sequence"/>
</dbReference>
<dbReference type="InterPro" id="IPR003807">
    <property type="entry name" value="DUF202"/>
</dbReference>
<evidence type="ECO:0000256" key="1">
    <source>
        <dbReference type="ARBA" id="ARBA00004651"/>
    </source>
</evidence>
<evidence type="ECO:0000259" key="7">
    <source>
        <dbReference type="Pfam" id="PF02656"/>
    </source>
</evidence>
<evidence type="ECO:0000313" key="9">
    <source>
        <dbReference type="Proteomes" id="UP001597286"/>
    </source>
</evidence>
<dbReference type="PANTHER" id="PTHR34187:SF2">
    <property type="entry name" value="DUF202 DOMAIN-CONTAINING PROTEIN"/>
    <property type="match status" value="1"/>
</dbReference>
<keyword evidence="5 6" id="KW-0472">Membrane</keyword>
<comment type="caution">
    <text evidence="8">The sequence shown here is derived from an EMBL/GenBank/DDBJ whole genome shotgun (WGS) entry which is preliminary data.</text>
</comment>
<keyword evidence="9" id="KW-1185">Reference proteome</keyword>
<organism evidence="8 9">
    <name type="scientific">Rhodococcus gannanensis</name>
    <dbReference type="NCBI Taxonomy" id="1960308"/>
    <lineage>
        <taxon>Bacteria</taxon>
        <taxon>Bacillati</taxon>
        <taxon>Actinomycetota</taxon>
        <taxon>Actinomycetes</taxon>
        <taxon>Mycobacteriales</taxon>
        <taxon>Nocardiaceae</taxon>
        <taxon>Rhodococcus</taxon>
    </lineage>
</organism>
<feature type="transmembrane region" description="Helical" evidence="6">
    <location>
        <begin position="99"/>
        <end position="118"/>
    </location>
</feature>
<keyword evidence="4 6" id="KW-1133">Transmembrane helix</keyword>
<comment type="subcellular location">
    <subcellularLocation>
        <location evidence="1">Cell membrane</location>
        <topology evidence="1">Multi-pass membrane protein</topology>
    </subcellularLocation>
</comment>